<comment type="pathway">
    <text evidence="1 6">Carbohydrate biosynthesis; dTDP-L-rhamnose biosynthesis.</text>
</comment>
<keyword evidence="6" id="KW-0521">NADP</keyword>
<dbReference type="RefSeq" id="WP_073230073.1">
    <property type="nucleotide sequence ID" value="NZ_FQUQ01000002.1"/>
</dbReference>
<evidence type="ECO:0000313" key="9">
    <source>
        <dbReference type="Proteomes" id="UP000184287"/>
    </source>
</evidence>
<dbReference type="STRING" id="288992.SAMN04488522_102279"/>
<dbReference type="GO" id="GO:0019305">
    <property type="term" value="P:dTDP-rhamnose biosynthetic process"/>
    <property type="evidence" value="ECO:0007669"/>
    <property type="project" value="UniProtKB-UniPathway"/>
</dbReference>
<dbReference type="GO" id="GO:0008831">
    <property type="term" value="F:dTDP-4-dehydrorhamnose reductase activity"/>
    <property type="evidence" value="ECO:0007669"/>
    <property type="project" value="UniProtKB-EC"/>
</dbReference>
<organism evidence="8 9">
    <name type="scientific">Pedobacter caeni</name>
    <dbReference type="NCBI Taxonomy" id="288992"/>
    <lineage>
        <taxon>Bacteria</taxon>
        <taxon>Pseudomonadati</taxon>
        <taxon>Bacteroidota</taxon>
        <taxon>Sphingobacteriia</taxon>
        <taxon>Sphingobacteriales</taxon>
        <taxon>Sphingobacteriaceae</taxon>
        <taxon>Pedobacter</taxon>
    </lineage>
</organism>
<dbReference type="SUPFAM" id="SSF51735">
    <property type="entry name" value="NAD(P)-binding Rossmann-fold domains"/>
    <property type="match status" value="1"/>
</dbReference>
<proteinExistence type="inferred from homology"/>
<evidence type="ECO:0000256" key="1">
    <source>
        <dbReference type="ARBA" id="ARBA00004781"/>
    </source>
</evidence>
<dbReference type="Gene3D" id="3.90.25.10">
    <property type="entry name" value="UDP-galactose 4-epimerase, domain 1"/>
    <property type="match status" value="1"/>
</dbReference>
<comment type="function">
    <text evidence="6">Catalyzes the reduction of dTDP-6-deoxy-L-lyxo-4-hexulose to yield dTDP-L-rhamnose.</text>
</comment>
<protein>
    <recommendedName>
        <fullName evidence="4 6">dTDP-4-dehydrorhamnose reductase</fullName>
        <ecNumber evidence="3 6">1.1.1.133</ecNumber>
    </recommendedName>
</protein>
<dbReference type="NCBIfam" id="TIGR01214">
    <property type="entry name" value="rmlD"/>
    <property type="match status" value="1"/>
</dbReference>
<comment type="similarity">
    <text evidence="2 6">Belongs to the dTDP-4-dehydrorhamnose reductase family.</text>
</comment>
<dbReference type="PANTHER" id="PTHR10491">
    <property type="entry name" value="DTDP-4-DEHYDRORHAMNOSE REDUCTASE"/>
    <property type="match status" value="1"/>
</dbReference>
<dbReference type="GO" id="GO:0005829">
    <property type="term" value="C:cytosol"/>
    <property type="evidence" value="ECO:0007669"/>
    <property type="project" value="TreeGrafter"/>
</dbReference>
<dbReference type="InterPro" id="IPR029903">
    <property type="entry name" value="RmlD-like-bd"/>
</dbReference>
<name>A0A1M4ZCU7_9SPHI</name>
<evidence type="ECO:0000256" key="5">
    <source>
        <dbReference type="ARBA" id="ARBA00048200"/>
    </source>
</evidence>
<evidence type="ECO:0000313" key="8">
    <source>
        <dbReference type="EMBL" id="SHF15879.1"/>
    </source>
</evidence>
<dbReference type="Gene3D" id="3.40.50.720">
    <property type="entry name" value="NAD(P)-binding Rossmann-like Domain"/>
    <property type="match status" value="1"/>
</dbReference>
<dbReference type="UniPathway" id="UPA00124"/>
<dbReference type="EC" id="1.1.1.133" evidence="3 6"/>
<keyword evidence="6" id="KW-0560">Oxidoreductase</keyword>
<dbReference type="InterPro" id="IPR036291">
    <property type="entry name" value="NAD(P)-bd_dom_sf"/>
</dbReference>
<dbReference type="OrthoDB" id="9803892at2"/>
<dbReference type="AlphaFoldDB" id="A0A1M4ZCU7"/>
<evidence type="ECO:0000256" key="6">
    <source>
        <dbReference type="RuleBase" id="RU364082"/>
    </source>
</evidence>
<dbReference type="InterPro" id="IPR005913">
    <property type="entry name" value="dTDP_dehydrorham_reduct"/>
</dbReference>
<keyword evidence="9" id="KW-1185">Reference proteome</keyword>
<feature type="domain" description="RmlD-like substrate binding" evidence="7">
    <location>
        <begin position="9"/>
        <end position="289"/>
    </location>
</feature>
<sequence>MNITNSKKNILVFGGIGQLGQCISKICEERAVTSVRFLDEFEGNILDPVILEKLFQEEAPEFVINCAAYTAVDKAEDEPGLCEKINKDGAANLARCCAQFKATLLHISTDFVFDGKVPKLLNENDPAEPISVYGKTKLDGEQEITKILKEHYILRTSWLYSEFANNFVKTMLKLGAERDELSVIVDQVGTPTYAIDLALVLLEIIASDRKAYGTYHYSNEGVTSWYDFAKAIFDLSDTVVKLHSIPGSAYPTKAARPAFSVMDKAKIKQVYGLEIPYWRDSLIKCINAIKKE</sequence>
<evidence type="ECO:0000256" key="2">
    <source>
        <dbReference type="ARBA" id="ARBA00010944"/>
    </source>
</evidence>
<dbReference type="CDD" id="cd05254">
    <property type="entry name" value="dTDP_HR_like_SDR_e"/>
    <property type="match status" value="1"/>
</dbReference>
<evidence type="ECO:0000256" key="4">
    <source>
        <dbReference type="ARBA" id="ARBA00017099"/>
    </source>
</evidence>
<dbReference type="EMBL" id="FQUQ01000002">
    <property type="protein sequence ID" value="SHF15879.1"/>
    <property type="molecule type" value="Genomic_DNA"/>
</dbReference>
<comment type="catalytic activity">
    <reaction evidence="5">
        <text>dTDP-beta-L-rhamnose + NADP(+) = dTDP-4-dehydro-beta-L-rhamnose + NADPH + H(+)</text>
        <dbReference type="Rhea" id="RHEA:21796"/>
        <dbReference type="ChEBI" id="CHEBI:15378"/>
        <dbReference type="ChEBI" id="CHEBI:57510"/>
        <dbReference type="ChEBI" id="CHEBI:57783"/>
        <dbReference type="ChEBI" id="CHEBI:58349"/>
        <dbReference type="ChEBI" id="CHEBI:62830"/>
        <dbReference type="EC" id="1.1.1.133"/>
    </reaction>
</comment>
<reference evidence="9" key="1">
    <citation type="submission" date="2016-11" db="EMBL/GenBank/DDBJ databases">
        <authorList>
            <person name="Varghese N."/>
            <person name="Submissions S."/>
        </authorList>
    </citation>
    <scope>NUCLEOTIDE SEQUENCE [LARGE SCALE GENOMIC DNA]</scope>
    <source>
        <strain evidence="9">DSM 16990</strain>
    </source>
</reference>
<evidence type="ECO:0000256" key="3">
    <source>
        <dbReference type="ARBA" id="ARBA00012929"/>
    </source>
</evidence>
<gene>
    <name evidence="8" type="ORF">SAMN04488522_102279</name>
</gene>
<dbReference type="PANTHER" id="PTHR10491:SF4">
    <property type="entry name" value="METHIONINE ADENOSYLTRANSFERASE 2 SUBUNIT BETA"/>
    <property type="match status" value="1"/>
</dbReference>
<dbReference type="Proteomes" id="UP000184287">
    <property type="component" value="Unassembled WGS sequence"/>
</dbReference>
<accession>A0A1M4ZCU7</accession>
<dbReference type="Pfam" id="PF04321">
    <property type="entry name" value="RmlD_sub_bind"/>
    <property type="match status" value="1"/>
</dbReference>
<evidence type="ECO:0000259" key="7">
    <source>
        <dbReference type="Pfam" id="PF04321"/>
    </source>
</evidence>